<feature type="region of interest" description="Disordered" evidence="1">
    <location>
        <begin position="774"/>
        <end position="795"/>
    </location>
</feature>
<dbReference type="AlphaFoldDB" id="A0A0G4EB12"/>
<feature type="compositionally biased region" description="Low complexity" evidence="1">
    <location>
        <begin position="21"/>
        <end position="39"/>
    </location>
</feature>
<sequence length="795" mass="87397">MSSQPRPPYYPYHTGHSQGLSGRPPSQQPTQRQPMMQTGAPSRPGAMPFDARGKQQPGPSSMAAADVMRRPSPVPQRQQQQQQAPQPQPQGPPQQQQGDGPPQVRVSSVFVQRPELCMSVMEEWNKERWPELRQQYETRLAPVLRKYDQWRADPGQMQTVGRYLGLLIIELLRNRPGEYEQFVWKVKERFASGSGAGAPAGPPLPRTDPPRPSPSPSPPPTSAQLAAQAIKREAPSSLLQQQTGGLMKNKPIGDLGDALSAVSAVAAGDRMFPLPGAPGAPRQRRDAYASLKEDLGVKMKVIGSKYGVRDIKPDAVTTAMETTLDFLRVVSEDLEFFKRARTGTRAGPKELSKVRGRLPDGDVRIQDDVGALQQNSWPVKMMYGPYGELKKLELLDTKRRDAHVKRMREDDERRRVMLQEQAEAKAKAKASKKKKKEGGGDEPPPEEPPKPKENEQEPSPRIAETAKATEVLEKAKASSDTANEALRKALGIGSDDDLFGPDKADKGAEGGPSGEGESPTSAERRQGEGEGAGRKLTTAEKLEKTESNVSRTNRLLDREWMSWQLADLRAFIDIGKGKKLPPVIKQKILFQINVRPPSHAQQLRAEMLRRPLMDAMQFQRPMPAPRKPTKKRSPPPSGTPSPPGEEADQLRAKKKKVEQPFRPSPPAMPSLMHDLAGARRSGAPPPIPYAPAVMGGHGRVYPQMVPMPPTMPVSGQLSRQPMSAPFAAYHMQQLQQQMAKMAMPHQQQHQQQYQQQQQDLSRMMAAQRALQQVPRGFPQGSGYGGGGGGGGGGRG</sequence>
<name>A0A0G4EB12_VITBC</name>
<feature type="compositionally biased region" description="Pro residues" evidence="1">
    <location>
        <begin position="634"/>
        <end position="643"/>
    </location>
</feature>
<keyword evidence="3" id="KW-1185">Reference proteome</keyword>
<dbReference type="EMBL" id="CDMY01000117">
    <property type="protein sequence ID" value="CEL92868.1"/>
    <property type="molecule type" value="Genomic_DNA"/>
</dbReference>
<feature type="region of interest" description="Disordered" evidence="1">
    <location>
        <begin position="492"/>
        <end position="550"/>
    </location>
</feature>
<evidence type="ECO:0000256" key="1">
    <source>
        <dbReference type="SAM" id="MobiDB-lite"/>
    </source>
</evidence>
<organism evidence="2 3">
    <name type="scientific">Vitrella brassicaformis (strain CCMP3155)</name>
    <dbReference type="NCBI Taxonomy" id="1169540"/>
    <lineage>
        <taxon>Eukaryota</taxon>
        <taxon>Sar</taxon>
        <taxon>Alveolata</taxon>
        <taxon>Colpodellida</taxon>
        <taxon>Vitrellaceae</taxon>
        <taxon>Vitrella</taxon>
    </lineage>
</organism>
<feature type="region of interest" description="Disordered" evidence="1">
    <location>
        <begin position="1"/>
        <end position="104"/>
    </location>
</feature>
<evidence type="ECO:0000313" key="2">
    <source>
        <dbReference type="EMBL" id="CEL92868.1"/>
    </source>
</evidence>
<evidence type="ECO:0000313" key="3">
    <source>
        <dbReference type="Proteomes" id="UP000041254"/>
    </source>
</evidence>
<feature type="compositionally biased region" description="Basic and acidic residues" evidence="1">
    <location>
        <begin position="522"/>
        <end position="546"/>
    </location>
</feature>
<accession>A0A0G4EB12</accession>
<gene>
    <name evidence="2" type="ORF">Vbra_11105</name>
</gene>
<dbReference type="Proteomes" id="UP000041254">
    <property type="component" value="Unassembled WGS sequence"/>
</dbReference>
<feature type="region of interest" description="Disordered" evidence="1">
    <location>
        <begin position="618"/>
        <end position="683"/>
    </location>
</feature>
<feature type="compositionally biased region" description="Pro residues" evidence="1">
    <location>
        <begin position="1"/>
        <end position="10"/>
    </location>
</feature>
<feature type="compositionally biased region" description="Low complexity" evidence="1">
    <location>
        <begin position="75"/>
        <end position="85"/>
    </location>
</feature>
<feature type="compositionally biased region" description="Gly residues" evidence="1">
    <location>
        <begin position="779"/>
        <end position="795"/>
    </location>
</feature>
<reference evidence="2 3" key="1">
    <citation type="submission" date="2014-11" db="EMBL/GenBank/DDBJ databases">
        <authorList>
            <person name="Zhu J."/>
            <person name="Qi W."/>
            <person name="Song R."/>
        </authorList>
    </citation>
    <scope>NUCLEOTIDE SEQUENCE [LARGE SCALE GENOMIC DNA]</scope>
</reference>
<proteinExistence type="predicted"/>
<protein>
    <submittedName>
        <fullName evidence="2">Uncharacterized protein</fullName>
    </submittedName>
</protein>
<dbReference type="VEuPathDB" id="CryptoDB:Vbra_11105"/>
<feature type="compositionally biased region" description="Low complexity" evidence="1">
    <location>
        <begin position="93"/>
        <end position="104"/>
    </location>
</feature>
<feature type="compositionally biased region" description="Pro residues" evidence="1">
    <location>
        <begin position="200"/>
        <end position="221"/>
    </location>
</feature>
<feature type="compositionally biased region" description="Basic residues" evidence="1">
    <location>
        <begin position="427"/>
        <end position="436"/>
    </location>
</feature>
<feature type="region of interest" description="Disordered" evidence="1">
    <location>
        <begin position="421"/>
        <end position="463"/>
    </location>
</feature>
<feature type="region of interest" description="Disordered" evidence="1">
    <location>
        <begin position="193"/>
        <end position="223"/>
    </location>
</feature>
<dbReference type="InParanoid" id="A0A0G4EB12"/>